<protein>
    <submittedName>
        <fullName evidence="1">Uncharacterized protein</fullName>
    </submittedName>
</protein>
<dbReference type="InterPro" id="IPR053037">
    <property type="entry name" value="Pericyclase_pydY-like"/>
</dbReference>
<evidence type="ECO:0000313" key="1">
    <source>
        <dbReference type="EMBL" id="OGE52318.1"/>
    </source>
</evidence>
<gene>
    <name evidence="1" type="ORF">PENARI_c010G00675</name>
</gene>
<dbReference type="GeneID" id="34576843"/>
<dbReference type="PANTHER" id="PTHR38115">
    <property type="entry name" value="LIPOCALIN-LIKE DOMAIN-CONTAINING PROTEIN"/>
    <property type="match status" value="1"/>
</dbReference>
<accession>A0A1F5LGH8</accession>
<reference evidence="1 2" key="1">
    <citation type="journal article" date="2016" name="Sci. Rep.">
        <title>Penicillium arizonense, a new, genome sequenced fungal species, reveals a high chemical diversity in secreted metabolites.</title>
        <authorList>
            <person name="Grijseels S."/>
            <person name="Nielsen J.C."/>
            <person name="Randelovic M."/>
            <person name="Nielsen J."/>
            <person name="Nielsen K.F."/>
            <person name="Workman M."/>
            <person name="Frisvad J.C."/>
        </authorList>
    </citation>
    <scope>NUCLEOTIDE SEQUENCE [LARGE SCALE GENOMIC DNA]</scope>
    <source>
        <strain evidence="1 2">CBS 141311</strain>
    </source>
</reference>
<dbReference type="EMBL" id="LXJU01000010">
    <property type="protein sequence ID" value="OGE52318.1"/>
    <property type="molecule type" value="Genomic_DNA"/>
</dbReference>
<dbReference type="RefSeq" id="XP_022487760.1">
    <property type="nucleotide sequence ID" value="XM_022632109.1"/>
</dbReference>
<sequence>MSALESKNLPDITGTWILNRKYSTDPEDVFALQGVPWIVRKALKHARLSLQLWQTKSNASSGGETDGSPGLTDASEPVTRLRLKQVVSPGNFDSEGTYPVDGTPQELSLPIFGDLTMRLQFINTSGILEDVIREKLEKFSINKEVIQELAKNSTKGWDAEVIWGFEEIEGSKYLTRNISTTKGNDKVIARMVYHLEN</sequence>
<dbReference type="PANTHER" id="PTHR38115:SF1">
    <property type="entry name" value="LIPOCALIN-LIKE DOMAIN-CONTAINING PROTEIN"/>
    <property type="match status" value="1"/>
</dbReference>
<evidence type="ECO:0000313" key="2">
    <source>
        <dbReference type="Proteomes" id="UP000177622"/>
    </source>
</evidence>
<organism evidence="1 2">
    <name type="scientific">Penicillium arizonense</name>
    <dbReference type="NCBI Taxonomy" id="1835702"/>
    <lineage>
        <taxon>Eukaryota</taxon>
        <taxon>Fungi</taxon>
        <taxon>Dikarya</taxon>
        <taxon>Ascomycota</taxon>
        <taxon>Pezizomycotina</taxon>
        <taxon>Eurotiomycetes</taxon>
        <taxon>Eurotiomycetidae</taxon>
        <taxon>Eurotiales</taxon>
        <taxon>Aspergillaceae</taxon>
        <taxon>Penicillium</taxon>
    </lineage>
</organism>
<name>A0A1F5LGH8_PENAI</name>
<proteinExistence type="predicted"/>
<keyword evidence="2" id="KW-1185">Reference proteome</keyword>
<comment type="caution">
    <text evidence="1">The sequence shown here is derived from an EMBL/GenBank/DDBJ whole genome shotgun (WGS) entry which is preliminary data.</text>
</comment>
<dbReference type="OrthoDB" id="425354at2759"/>
<dbReference type="Proteomes" id="UP000177622">
    <property type="component" value="Unassembled WGS sequence"/>
</dbReference>
<dbReference type="AlphaFoldDB" id="A0A1F5LGH8"/>